<dbReference type="SMART" id="SM00612">
    <property type="entry name" value="Kelch"/>
    <property type="match status" value="5"/>
</dbReference>
<dbReference type="SMART" id="SM00225">
    <property type="entry name" value="BTB"/>
    <property type="match status" value="1"/>
</dbReference>
<evidence type="ECO:0000256" key="1">
    <source>
        <dbReference type="ARBA" id="ARBA00022441"/>
    </source>
</evidence>
<dbReference type="SUPFAM" id="SSF54695">
    <property type="entry name" value="POZ domain"/>
    <property type="match status" value="1"/>
</dbReference>
<evidence type="ECO:0000259" key="3">
    <source>
        <dbReference type="PROSITE" id="PS50097"/>
    </source>
</evidence>
<dbReference type="PROSITE" id="PS50097">
    <property type="entry name" value="BTB"/>
    <property type="match status" value="1"/>
</dbReference>
<dbReference type="PANTHER" id="PTHR45632:SF17">
    <property type="entry name" value="KELCH-LIKE PROTEIN 31"/>
    <property type="match status" value="1"/>
</dbReference>
<dbReference type="WBParaSite" id="jg21483">
    <property type="protein sequence ID" value="jg21483"/>
    <property type="gene ID" value="jg21483"/>
</dbReference>
<dbReference type="InterPro" id="IPR011705">
    <property type="entry name" value="BACK"/>
</dbReference>
<dbReference type="Pfam" id="PF07707">
    <property type="entry name" value="BACK"/>
    <property type="match status" value="1"/>
</dbReference>
<dbReference type="SUPFAM" id="SSF117281">
    <property type="entry name" value="Kelch motif"/>
    <property type="match status" value="1"/>
</dbReference>
<dbReference type="Gene3D" id="2.120.10.80">
    <property type="entry name" value="Kelch-type beta propeller"/>
    <property type="match status" value="1"/>
</dbReference>
<evidence type="ECO:0000313" key="4">
    <source>
        <dbReference type="Proteomes" id="UP000887574"/>
    </source>
</evidence>
<dbReference type="InterPro" id="IPR015915">
    <property type="entry name" value="Kelch-typ_b-propeller"/>
</dbReference>
<proteinExistence type="predicted"/>
<dbReference type="Gene3D" id="1.25.40.420">
    <property type="match status" value="1"/>
</dbReference>
<dbReference type="InterPro" id="IPR006652">
    <property type="entry name" value="Kelch_1"/>
</dbReference>
<dbReference type="InterPro" id="IPR000210">
    <property type="entry name" value="BTB/POZ_dom"/>
</dbReference>
<dbReference type="SMART" id="SM00875">
    <property type="entry name" value="BACK"/>
    <property type="match status" value="1"/>
</dbReference>
<accession>A0A915DLZ9</accession>
<evidence type="ECO:0000256" key="2">
    <source>
        <dbReference type="ARBA" id="ARBA00022737"/>
    </source>
</evidence>
<dbReference type="PANTHER" id="PTHR45632">
    <property type="entry name" value="LD33804P"/>
    <property type="match status" value="1"/>
</dbReference>
<keyword evidence="1" id="KW-0880">Kelch repeat</keyword>
<keyword evidence="4" id="KW-1185">Reference proteome</keyword>
<dbReference type="PRINTS" id="PR00501">
    <property type="entry name" value="KELCHREPEAT"/>
</dbReference>
<dbReference type="Pfam" id="PF00651">
    <property type="entry name" value="BTB"/>
    <property type="match status" value="1"/>
</dbReference>
<dbReference type="PIRSF" id="PIRSF037037">
    <property type="entry name" value="Kelch-like_protein_gigaxonin"/>
    <property type="match status" value="1"/>
</dbReference>
<evidence type="ECO:0000313" key="5">
    <source>
        <dbReference type="WBParaSite" id="jg21483"/>
    </source>
</evidence>
<reference evidence="5" key="1">
    <citation type="submission" date="2022-11" db="UniProtKB">
        <authorList>
            <consortium name="WormBaseParasite"/>
        </authorList>
    </citation>
    <scope>IDENTIFICATION</scope>
</reference>
<dbReference type="InterPro" id="IPR011333">
    <property type="entry name" value="SKP1/BTB/POZ_sf"/>
</dbReference>
<protein>
    <submittedName>
        <fullName evidence="5">BTB domain-containing protein</fullName>
    </submittedName>
</protein>
<dbReference type="AlphaFoldDB" id="A0A915DLZ9"/>
<dbReference type="Pfam" id="PF24681">
    <property type="entry name" value="Kelch_KLHDC2_KLHL20_DRC7"/>
    <property type="match status" value="1"/>
</dbReference>
<dbReference type="FunFam" id="1.25.40.420:FF:000001">
    <property type="entry name" value="Kelch-like family member 12"/>
    <property type="match status" value="1"/>
</dbReference>
<keyword evidence="2" id="KW-0677">Repeat</keyword>
<feature type="domain" description="BTB" evidence="3">
    <location>
        <begin position="59"/>
        <end position="126"/>
    </location>
</feature>
<name>A0A915DLZ9_9BILA</name>
<dbReference type="Gene3D" id="3.30.710.10">
    <property type="entry name" value="Potassium Channel Kv1.1, Chain A"/>
    <property type="match status" value="1"/>
</dbReference>
<sequence>MDDPDLMQSDDYIGFDGPTLDLSISVEDQEDNNWVDCSNELAVTSFPNFNELRRAGQLCDVNIDANGCLFKAHRTVLAATIPFFYVMFTTDMSESHSETIKLSQVDAETMETILNFVYTGKIKFSSRNLEKILRAADYFQLSIISDRCADLLKSRINSANVLNIRRFAILHNSPQAVAVADRYIQKHFTEVSAGEEFINLDFATLVQVLSWDQLHVDSEEQIFEAAARWMEHDIPNRKMLSPRVFAAVRMPLLKPSFLADENFHLIPERRPLLNSFKTTARICADVPGIIYAVGGFNAAHALYPSHRRPVSIPSLVEMYDPLVGRWCLTKSMQTSRSRVGVAVADRKLFVIGGFDGTNRLKCVEAFDSRTSKWIEMPSMLQKRSAMCVAHLSDQIYVCGGYDGATALASVESFDLKLSRWFVCQSMLANRCAAAAAVINGTIYVMGGHNGIIIFNTMERFDPHVGKWEKMAPMNTARCRLSAVAFQGKIYAVGGYNSVFLNTLEMYDPLTNQWSQLVPMNTKRARVSLVANGAFLYAIGGYDGENNLMSMEIYDPANNKWTTAQI</sequence>
<dbReference type="InterPro" id="IPR017096">
    <property type="entry name" value="BTB-kelch_protein"/>
</dbReference>
<dbReference type="Pfam" id="PF01344">
    <property type="entry name" value="Kelch_1"/>
    <property type="match status" value="1"/>
</dbReference>
<organism evidence="4 5">
    <name type="scientific">Ditylenchus dipsaci</name>
    <dbReference type="NCBI Taxonomy" id="166011"/>
    <lineage>
        <taxon>Eukaryota</taxon>
        <taxon>Metazoa</taxon>
        <taxon>Ecdysozoa</taxon>
        <taxon>Nematoda</taxon>
        <taxon>Chromadorea</taxon>
        <taxon>Rhabditida</taxon>
        <taxon>Tylenchina</taxon>
        <taxon>Tylenchomorpha</taxon>
        <taxon>Sphaerularioidea</taxon>
        <taxon>Anguinidae</taxon>
        <taxon>Anguininae</taxon>
        <taxon>Ditylenchus</taxon>
    </lineage>
</organism>
<dbReference type="Proteomes" id="UP000887574">
    <property type="component" value="Unplaced"/>
</dbReference>